<dbReference type="EMBL" id="LIBO01000001">
    <property type="protein sequence ID" value="KRO63269.1"/>
    <property type="molecule type" value="Genomic_DNA"/>
</dbReference>
<evidence type="ECO:0000256" key="10">
    <source>
        <dbReference type="RuleBase" id="RU004008"/>
    </source>
</evidence>
<dbReference type="InterPro" id="IPR005727">
    <property type="entry name" value="Ribosomal_uL22_bac/chlpt-type"/>
</dbReference>
<feature type="compositionally biased region" description="Basic and acidic residues" evidence="11">
    <location>
        <begin position="115"/>
        <end position="124"/>
    </location>
</feature>
<comment type="similarity">
    <text evidence="1 7 8">Belongs to the universal ribosomal protein uL22 family.</text>
</comment>
<evidence type="ECO:0000313" key="12">
    <source>
        <dbReference type="EMBL" id="KRO63269.1"/>
    </source>
</evidence>
<keyword evidence="4 7" id="KW-0689">Ribosomal protein</keyword>
<evidence type="ECO:0000256" key="4">
    <source>
        <dbReference type="ARBA" id="ARBA00022980"/>
    </source>
</evidence>
<dbReference type="GO" id="GO:0019843">
    <property type="term" value="F:rRNA binding"/>
    <property type="evidence" value="ECO:0007669"/>
    <property type="project" value="UniProtKB-UniRule"/>
</dbReference>
<dbReference type="PANTHER" id="PTHR13501">
    <property type="entry name" value="CHLOROPLAST 50S RIBOSOMAL PROTEIN L22-RELATED"/>
    <property type="match status" value="1"/>
</dbReference>
<protein>
    <recommendedName>
        <fullName evidence="6 7">Large ribosomal subunit protein uL22</fullName>
    </recommendedName>
</protein>
<keyword evidence="3 7" id="KW-0694">RNA-binding</keyword>
<dbReference type="CDD" id="cd00336">
    <property type="entry name" value="Ribosomal_L22"/>
    <property type="match status" value="1"/>
</dbReference>
<dbReference type="NCBIfam" id="TIGR01044">
    <property type="entry name" value="rplV_bact"/>
    <property type="match status" value="1"/>
</dbReference>
<evidence type="ECO:0000256" key="9">
    <source>
        <dbReference type="RuleBase" id="RU004006"/>
    </source>
</evidence>
<dbReference type="GO" id="GO:0003735">
    <property type="term" value="F:structural constituent of ribosome"/>
    <property type="evidence" value="ECO:0007669"/>
    <property type="project" value="InterPro"/>
</dbReference>
<proteinExistence type="inferred from homology"/>
<keyword evidence="2 7" id="KW-0699">rRNA-binding</keyword>
<accession>A0A0R2RL07</accession>
<evidence type="ECO:0000256" key="7">
    <source>
        <dbReference type="HAMAP-Rule" id="MF_01331"/>
    </source>
</evidence>
<dbReference type="InterPro" id="IPR047867">
    <property type="entry name" value="Ribosomal_uL22_bac/org-type"/>
</dbReference>
<comment type="function">
    <text evidence="7">The globular domain of the protein is located near the polypeptide exit tunnel on the outside of the subunit, while an extended beta-hairpin is found that lines the wall of the exit tunnel in the center of the 70S ribosome.</text>
</comment>
<dbReference type="InterPro" id="IPR001063">
    <property type="entry name" value="Ribosomal_uL22"/>
</dbReference>
<dbReference type="Pfam" id="PF00237">
    <property type="entry name" value="Ribosomal_L22"/>
    <property type="match status" value="1"/>
</dbReference>
<feature type="region of interest" description="Disordered" evidence="11">
    <location>
        <begin position="115"/>
        <end position="138"/>
    </location>
</feature>
<dbReference type="Proteomes" id="UP000051269">
    <property type="component" value="Unassembled WGS sequence"/>
</dbReference>
<dbReference type="HAMAP" id="MF_01331_B">
    <property type="entry name" value="Ribosomal_uL22_B"/>
    <property type="match status" value="1"/>
</dbReference>
<comment type="caution">
    <text evidence="12">The sequence shown here is derived from an EMBL/GenBank/DDBJ whole genome shotgun (WGS) entry which is preliminary data.</text>
</comment>
<comment type="subunit">
    <text evidence="7 9">Part of the 50S ribosomal subunit.</text>
</comment>
<evidence type="ECO:0000256" key="5">
    <source>
        <dbReference type="ARBA" id="ARBA00023274"/>
    </source>
</evidence>
<dbReference type="GO" id="GO:0022625">
    <property type="term" value="C:cytosolic large ribosomal subunit"/>
    <property type="evidence" value="ECO:0007669"/>
    <property type="project" value="TreeGrafter"/>
</dbReference>
<dbReference type="AlphaFoldDB" id="A0A0R2RL07"/>
<gene>
    <name evidence="7" type="primary">rplV</name>
    <name evidence="12" type="ORF">ABR82_05810</name>
</gene>
<evidence type="ECO:0000256" key="11">
    <source>
        <dbReference type="SAM" id="MobiDB-lite"/>
    </source>
</evidence>
<evidence type="ECO:0000256" key="6">
    <source>
        <dbReference type="ARBA" id="ARBA00035207"/>
    </source>
</evidence>
<dbReference type="Gene3D" id="3.90.470.10">
    <property type="entry name" value="Ribosomal protein L22/L17"/>
    <property type="match status" value="1"/>
</dbReference>
<evidence type="ECO:0000256" key="2">
    <source>
        <dbReference type="ARBA" id="ARBA00022730"/>
    </source>
</evidence>
<reference evidence="12 13" key="1">
    <citation type="submission" date="2015-10" db="EMBL/GenBank/DDBJ databases">
        <title>Metagenome-Assembled Genomes uncover a global brackish microbiome.</title>
        <authorList>
            <person name="Hugerth L.W."/>
            <person name="Larsson J."/>
            <person name="Alneberg J."/>
            <person name="Lindh M.V."/>
            <person name="Legrand C."/>
            <person name="Pinhassi J."/>
            <person name="Andersson A.F."/>
        </authorList>
    </citation>
    <scope>NUCLEOTIDE SEQUENCE [LARGE SCALE GENOMIC DNA]</scope>
    <source>
        <strain evidence="12">BACL18 MAG-120507-bin52</strain>
    </source>
</reference>
<sequence>MSTEIRTARAEMKYARMSAFKIRDIARAMRGLTVKEADARLSFAPQKSARLLLQTLRSAVANGENNHSIPADKLKVHEVMVGEGTTFHRFQPKARGSAGPIRKRTSHIRITLRELTPEEAAPVKKEKKGTKAKAESKA</sequence>
<name>A0A0R2RL07_9BACT</name>
<evidence type="ECO:0000256" key="1">
    <source>
        <dbReference type="ARBA" id="ARBA00009451"/>
    </source>
</evidence>
<evidence type="ECO:0000256" key="3">
    <source>
        <dbReference type="ARBA" id="ARBA00022884"/>
    </source>
</evidence>
<evidence type="ECO:0000256" key="8">
    <source>
        <dbReference type="RuleBase" id="RU004005"/>
    </source>
</evidence>
<dbReference type="PANTHER" id="PTHR13501:SF8">
    <property type="entry name" value="LARGE RIBOSOMAL SUBUNIT PROTEIN UL22M"/>
    <property type="match status" value="1"/>
</dbReference>
<keyword evidence="5 7" id="KW-0687">Ribonucleoprotein</keyword>
<organism evidence="12 13">
    <name type="scientific">Verrucomicrobia subdivision 6 bacterium BACL9 MAG-120507-bin52</name>
    <dbReference type="NCBI Taxonomy" id="1655590"/>
    <lineage>
        <taxon>Bacteria</taxon>
        <taxon>Pseudomonadati</taxon>
        <taxon>Verrucomicrobiota</taxon>
        <taxon>Verrucomicrobiia</taxon>
        <taxon>Verrucomicrobiales</taxon>
        <taxon>Verrucomicrobia subdivision 6</taxon>
    </lineage>
</organism>
<dbReference type="GO" id="GO:0006412">
    <property type="term" value="P:translation"/>
    <property type="evidence" value="ECO:0007669"/>
    <property type="project" value="UniProtKB-UniRule"/>
</dbReference>
<dbReference type="InterPro" id="IPR036394">
    <property type="entry name" value="Ribosomal_uL22_sf"/>
</dbReference>
<evidence type="ECO:0000313" key="13">
    <source>
        <dbReference type="Proteomes" id="UP000051269"/>
    </source>
</evidence>
<dbReference type="SUPFAM" id="SSF54843">
    <property type="entry name" value="Ribosomal protein L22"/>
    <property type="match status" value="1"/>
</dbReference>
<comment type="function">
    <text evidence="7 10">This protein binds specifically to 23S rRNA; its binding is stimulated by other ribosomal proteins, e.g., L4, L17, and L20. It is important during the early stages of 50S assembly. It makes multiple contacts with different domains of the 23S rRNA in the assembled 50S subunit and ribosome.</text>
</comment>